<accession>A0AA96VAB2</accession>
<dbReference type="RefSeq" id="WP_316560168.1">
    <property type="nucleotide sequence ID" value="NZ_CP131062.1"/>
</dbReference>
<dbReference type="GeneID" id="85197292"/>
<evidence type="ECO:0000313" key="1">
    <source>
        <dbReference type="EMBL" id="WNY28630.1"/>
    </source>
</evidence>
<gene>
    <name evidence="1" type="ORF">MmiEs2_08300</name>
</gene>
<protein>
    <submittedName>
        <fullName evidence="1">Uncharacterized protein</fullName>
    </submittedName>
</protein>
<name>A0AA96VAB2_9EURY</name>
<proteinExistence type="predicted"/>
<dbReference type="KEGG" id="mees:MmiEs2_08300"/>
<dbReference type="EMBL" id="CP131062">
    <property type="protein sequence ID" value="WNY28630.1"/>
    <property type="molecule type" value="Genomic_DNA"/>
</dbReference>
<keyword evidence="2" id="KW-1185">Reference proteome</keyword>
<reference evidence="1 2" key="1">
    <citation type="submission" date="2023-07" db="EMBL/GenBank/DDBJ databases">
        <title>Closed genome sequence of Methanimicrococcus sp. Es2.</title>
        <authorList>
            <person name="Protasov E."/>
            <person name="Platt K."/>
            <person name="Reeh H."/>
            <person name="Poehlein A."/>
            <person name="Daniel R."/>
            <person name="Brune A."/>
        </authorList>
    </citation>
    <scope>NUCLEOTIDE SEQUENCE [LARGE SCALE GENOMIC DNA]</scope>
    <source>
        <strain evidence="1 2">Es2</strain>
    </source>
</reference>
<dbReference type="AlphaFoldDB" id="A0AA96VAB2"/>
<sequence>MKSTNRRKTSISLTVSQPYLNKMNQLIKAGKFSSISDVVNVAVSMYLGKMAIYENNLNFDFSKKVELKEDDKSPKQSISVTYSEFLDEELENLVAITQKNKSYIVRLALKDFFEYYINIEQRLKPDEEMNVFTKEDLVELIKEIINDIETKKKN</sequence>
<dbReference type="Proteomes" id="UP001302662">
    <property type="component" value="Chromosome"/>
</dbReference>
<organism evidence="1 2">
    <name type="scientific">Methanimicrococcus stummii</name>
    <dbReference type="NCBI Taxonomy" id="3028294"/>
    <lineage>
        <taxon>Archaea</taxon>
        <taxon>Methanobacteriati</taxon>
        <taxon>Methanobacteriota</taxon>
        <taxon>Stenosarchaea group</taxon>
        <taxon>Methanomicrobia</taxon>
        <taxon>Methanosarcinales</taxon>
        <taxon>Methanosarcinaceae</taxon>
        <taxon>Methanimicrococcus</taxon>
    </lineage>
</organism>
<evidence type="ECO:0000313" key="2">
    <source>
        <dbReference type="Proteomes" id="UP001302662"/>
    </source>
</evidence>